<dbReference type="EMBL" id="BAAAXQ010000035">
    <property type="protein sequence ID" value="GAA3017008.1"/>
    <property type="molecule type" value="Genomic_DNA"/>
</dbReference>
<dbReference type="InterPro" id="IPR027417">
    <property type="entry name" value="P-loop_NTPase"/>
</dbReference>
<dbReference type="SMART" id="SM00382">
    <property type="entry name" value="AAA"/>
    <property type="match status" value="1"/>
</dbReference>
<dbReference type="PROSITE" id="PS50893">
    <property type="entry name" value="ABC_TRANSPORTER_2"/>
    <property type="match status" value="1"/>
</dbReference>
<evidence type="ECO:0000313" key="6">
    <source>
        <dbReference type="Proteomes" id="UP001501577"/>
    </source>
</evidence>
<evidence type="ECO:0000256" key="2">
    <source>
        <dbReference type="ARBA" id="ARBA00022741"/>
    </source>
</evidence>
<evidence type="ECO:0000313" key="5">
    <source>
        <dbReference type="EMBL" id="GAA3017008.1"/>
    </source>
</evidence>
<evidence type="ECO:0000256" key="3">
    <source>
        <dbReference type="ARBA" id="ARBA00022840"/>
    </source>
</evidence>
<reference evidence="5 6" key="1">
    <citation type="journal article" date="2019" name="Int. J. Syst. Evol. Microbiol.">
        <title>The Global Catalogue of Microorganisms (GCM) 10K type strain sequencing project: providing services to taxonomists for standard genome sequencing and annotation.</title>
        <authorList>
            <consortium name="The Broad Institute Genomics Platform"/>
            <consortium name="The Broad Institute Genome Sequencing Center for Infectious Disease"/>
            <person name="Wu L."/>
            <person name="Ma J."/>
        </authorList>
    </citation>
    <scope>NUCLEOTIDE SEQUENCE [LARGE SCALE GENOMIC DNA]</scope>
    <source>
        <strain evidence="5 6">JCM 8736</strain>
    </source>
</reference>
<feature type="domain" description="ABC transporter" evidence="4">
    <location>
        <begin position="4"/>
        <end position="236"/>
    </location>
</feature>
<keyword evidence="3 5" id="KW-0067">ATP-binding</keyword>
<evidence type="ECO:0000256" key="1">
    <source>
        <dbReference type="ARBA" id="ARBA00022448"/>
    </source>
</evidence>
<dbReference type="PANTHER" id="PTHR43582">
    <property type="entry name" value="LINEARMYCIN RESISTANCE ATP-BINDING PROTEIN LNRL"/>
    <property type="match status" value="1"/>
</dbReference>
<dbReference type="InterPro" id="IPR025302">
    <property type="entry name" value="DrrA1/2-like_C"/>
</dbReference>
<dbReference type="GO" id="GO:0005524">
    <property type="term" value="F:ATP binding"/>
    <property type="evidence" value="ECO:0007669"/>
    <property type="project" value="UniProtKB-KW"/>
</dbReference>
<name>A0ABN3Y8W2_9ENTE</name>
<dbReference type="Pfam" id="PF00005">
    <property type="entry name" value="ABC_tran"/>
    <property type="match status" value="1"/>
</dbReference>
<proteinExistence type="predicted"/>
<dbReference type="Proteomes" id="UP001501577">
    <property type="component" value="Unassembled WGS sequence"/>
</dbReference>
<evidence type="ECO:0000259" key="4">
    <source>
        <dbReference type="PROSITE" id="PS50893"/>
    </source>
</evidence>
<dbReference type="InterPro" id="IPR003593">
    <property type="entry name" value="AAA+_ATPase"/>
</dbReference>
<dbReference type="PANTHER" id="PTHR43582:SF2">
    <property type="entry name" value="LINEARMYCIN RESISTANCE ATP-BINDING PROTEIN LNRL"/>
    <property type="match status" value="1"/>
</dbReference>
<comment type="caution">
    <text evidence="5">The sequence shown here is derived from an EMBL/GenBank/DDBJ whole genome shotgun (WGS) entry which is preliminary data.</text>
</comment>
<keyword evidence="6" id="KW-1185">Reference proteome</keyword>
<keyword evidence="2" id="KW-0547">Nucleotide-binding</keyword>
<dbReference type="RefSeq" id="WP_068710586.1">
    <property type="nucleotide sequence ID" value="NZ_BAAAXQ010000035.1"/>
</dbReference>
<protein>
    <submittedName>
        <fullName evidence="5">ABC transporter ATP-binding protein</fullName>
    </submittedName>
</protein>
<accession>A0ABN3Y8W2</accession>
<dbReference type="Gene3D" id="3.40.50.300">
    <property type="entry name" value="P-loop containing nucleotide triphosphate hydrolases"/>
    <property type="match status" value="1"/>
</dbReference>
<dbReference type="InterPro" id="IPR003439">
    <property type="entry name" value="ABC_transporter-like_ATP-bd"/>
</dbReference>
<dbReference type="SUPFAM" id="SSF52540">
    <property type="entry name" value="P-loop containing nucleoside triphosphate hydrolases"/>
    <property type="match status" value="1"/>
</dbReference>
<gene>
    <name evidence="5" type="ORF">GCM10019998_11550</name>
</gene>
<sequence>MDALSIRKLTKIYADKKSALNEFDLSVKQGEIFSLLGSNGAGKTTLINILTTFLKPTLGTVQILGKDLESNMQFIRSNIACVAQHVSTDDNLTLAENMRFQGGLYGLGKAKMKERTNQLVEIFNLSDYIDKKVETLSGGIKRRLDIAMSMMSYPKILFLDEPTVGMDVQSRQSMWRMLSKIKSELGVTIFLTTHYLEEADMLSDTICFIKDGKNIIQNTPANLKKFTRKNMIQITMTDSQDTERMKELLLQKDYVTEVSVDDRSLNIQVEHSQQHFFDLNTYVLSTRIGFEGIEITEPTLDEIFLDIIGERGN</sequence>
<dbReference type="Pfam" id="PF13732">
    <property type="entry name" value="DrrA1-3_C"/>
    <property type="match status" value="1"/>
</dbReference>
<organism evidence="5 6">
    <name type="scientific">Tetragenococcus solitarius</name>
    <dbReference type="NCBI Taxonomy" id="71453"/>
    <lineage>
        <taxon>Bacteria</taxon>
        <taxon>Bacillati</taxon>
        <taxon>Bacillota</taxon>
        <taxon>Bacilli</taxon>
        <taxon>Lactobacillales</taxon>
        <taxon>Enterococcaceae</taxon>
        <taxon>Tetragenococcus</taxon>
    </lineage>
</organism>
<keyword evidence="1" id="KW-0813">Transport</keyword>